<proteinExistence type="predicted"/>
<dbReference type="EMBL" id="PHNE01000004">
    <property type="protein sequence ID" value="PPE05146.1"/>
    <property type="molecule type" value="Genomic_DNA"/>
</dbReference>
<keyword evidence="2" id="KW-1185">Reference proteome</keyword>
<evidence type="ECO:0000313" key="1">
    <source>
        <dbReference type="EMBL" id="PPE05146.1"/>
    </source>
</evidence>
<sequence>MSFKITQQWIKNKIKIEVEIESIVLNAINPELWKMFFAKETKEIIQKQLKDEKDFPEIDGWADSINIVEVNQSINIKKTKDQDWEFK</sequence>
<dbReference type="Proteomes" id="UP000237865">
    <property type="component" value="Unassembled WGS sequence"/>
</dbReference>
<dbReference type="RefSeq" id="WP_028126708.1">
    <property type="nucleotide sequence ID" value="NZ_PHNE01000004.1"/>
</dbReference>
<name>A0A2S5RCT9_9MOLU</name>
<comment type="caution">
    <text evidence="1">The sequence shown here is derived from an EMBL/GenBank/DDBJ whole genome shotgun (WGS) entry which is preliminary data.</text>
</comment>
<organism evidence="1 2">
    <name type="scientific">Williamsoniiplasma lucivorax</name>
    <dbReference type="NCBI Taxonomy" id="209274"/>
    <lineage>
        <taxon>Bacteria</taxon>
        <taxon>Bacillati</taxon>
        <taxon>Mycoplasmatota</taxon>
        <taxon>Mollicutes</taxon>
        <taxon>Entomoplasmatales</taxon>
        <taxon>Williamsoniiplasma</taxon>
    </lineage>
</organism>
<protein>
    <submittedName>
        <fullName evidence="1">Uncharacterized protein</fullName>
    </submittedName>
</protein>
<dbReference type="AlphaFoldDB" id="A0A2S5RCT9"/>
<gene>
    <name evidence="1" type="ORF">ELUCI_v1c06820</name>
</gene>
<evidence type="ECO:0000313" key="2">
    <source>
        <dbReference type="Proteomes" id="UP000237865"/>
    </source>
</evidence>
<reference evidence="1 2" key="1">
    <citation type="submission" date="2017-11" db="EMBL/GenBank/DDBJ databases">
        <title>Genome sequence of Entomoplasma lucivorax PIPN-2 (ATCC 49196).</title>
        <authorList>
            <person name="Lo W.-S."/>
            <person name="Gasparich G.E."/>
            <person name="Kuo C.-H."/>
        </authorList>
    </citation>
    <scope>NUCLEOTIDE SEQUENCE [LARGE SCALE GENOMIC DNA]</scope>
    <source>
        <strain evidence="1 2">PIPN-2</strain>
    </source>
</reference>
<accession>A0A2S5RCT9</accession>